<dbReference type="GO" id="GO:0010564">
    <property type="term" value="P:regulation of cell cycle process"/>
    <property type="evidence" value="ECO:0007669"/>
    <property type="project" value="TreeGrafter"/>
</dbReference>
<feature type="region of interest" description="Disordered" evidence="2">
    <location>
        <begin position="1153"/>
        <end position="1202"/>
    </location>
</feature>
<dbReference type="Pfam" id="PF12416">
    <property type="entry name" value="DUF3668"/>
    <property type="match status" value="1"/>
</dbReference>
<feature type="domain" description="DUF3668" evidence="3">
    <location>
        <begin position="223"/>
        <end position="355"/>
    </location>
</feature>
<gene>
    <name evidence="4" type="primary">AlNc14C154G7594</name>
    <name evidence="4" type="ORF">ALNC14_085620</name>
</gene>
<organism evidence="4">
    <name type="scientific">Albugo laibachii Nc14</name>
    <dbReference type="NCBI Taxonomy" id="890382"/>
    <lineage>
        <taxon>Eukaryota</taxon>
        <taxon>Sar</taxon>
        <taxon>Stramenopiles</taxon>
        <taxon>Oomycota</taxon>
        <taxon>Peronosporomycetes</taxon>
        <taxon>Albuginales</taxon>
        <taxon>Albuginaceae</taxon>
        <taxon>Albugo</taxon>
    </lineage>
</organism>
<feature type="compositionally biased region" description="Basic and acidic residues" evidence="2">
    <location>
        <begin position="810"/>
        <end position="829"/>
    </location>
</feature>
<reference evidence="4" key="2">
    <citation type="submission" date="2011-02" db="EMBL/GenBank/DDBJ databases">
        <authorList>
            <person name="MacLean D."/>
        </authorList>
    </citation>
    <scope>NUCLEOTIDE SEQUENCE</scope>
</reference>
<dbReference type="GO" id="GO:0005815">
    <property type="term" value="C:microtubule organizing center"/>
    <property type="evidence" value="ECO:0007669"/>
    <property type="project" value="TreeGrafter"/>
</dbReference>
<dbReference type="HOGENOM" id="CLU_254454_0_0_1"/>
<evidence type="ECO:0000256" key="2">
    <source>
        <dbReference type="SAM" id="MobiDB-lite"/>
    </source>
</evidence>
<evidence type="ECO:0000256" key="1">
    <source>
        <dbReference type="SAM" id="Coils"/>
    </source>
</evidence>
<name>F0WM89_9STRA</name>
<protein>
    <submittedName>
        <fullName evidence="4">Uncharacterized protein AlNc14C154G7594</fullName>
    </submittedName>
</protein>
<evidence type="ECO:0000259" key="3">
    <source>
        <dbReference type="Pfam" id="PF12416"/>
    </source>
</evidence>
<dbReference type="AlphaFoldDB" id="F0WM89"/>
<dbReference type="PANTHER" id="PTHR21574:SF0">
    <property type="entry name" value="CENTROSOMAL PROTEIN OF 120 KDA"/>
    <property type="match status" value="1"/>
</dbReference>
<evidence type="ECO:0000313" key="4">
    <source>
        <dbReference type="EMBL" id="CCA22419.1"/>
    </source>
</evidence>
<dbReference type="EMBL" id="FR824199">
    <property type="protein sequence ID" value="CCA22419.1"/>
    <property type="molecule type" value="Genomic_DNA"/>
</dbReference>
<proteinExistence type="predicted"/>
<feature type="region of interest" description="Disordered" evidence="2">
    <location>
        <begin position="804"/>
        <end position="829"/>
    </location>
</feature>
<sequence length="1249" mass="142033">MSQTTSTRGDRTATGSKATWKFALRVKQLRQHPFALRRRAVDTALHNALHNKILQTLRDVRLHTSVGGTVLVSKQCNWRKITSNRGSQKKERSLSQVYWKAENGMLCSTLSMSQFSALKAATPLIKVTLYGICKSDQPTNVKIPLEITIQLGQNEEAISLGYFFIDLRTPNVSATWSRLLNASISGEVLFETSFSPLESKESIIMSASPLPRPYTDVELHPQVNKESNEACLQLGRNNGQDVFIISIKIREATNLHSIISDQKPSTALREYWLSYSFFDLVIQTDTFFDLKVPSFPSIKDNFRIRSSLNDLREFLRHQKLVIYLCTENQVLGDVQTSFSGLLSQPIFSSDKNEASNSALLQDCLVFDQSAQPIPHVNVEICVLREKTTNKGSQGATQLSGNLREDMKDNEYKAEREDTRIPDSTEAIDGAPKHIDGTSHLRIQHLCLKKSVLKMFTELSAGGLELEARLAAEKAVGSIDWLAVTHEHYYGSISRVSLPIPQMKDVVLNVQIALNGTADTGERVENVANLVVPICDTRSTNALLNLRNEQIGSCSLQLYKAEWNEILVENEEESDLVHRSDIKESQMGHRFHLFIEFEAIQLGLDPSSSIVFDLRNPLLNIDKVQVEANTERASPKKSILSNTYCKYAFAAPIEKLPELMKEQLTITILDRKAFESNGDGDQCTMKIGEAIFSLNYLFFAREFYCCSATDCDMTFASQEDAEHHQCESNPGISIHGFKSCNLNLPIVTNILGTYGQKEVGNLDIVAYIEDCGAVNLISQNVQVQRFFSEHTKRTLPLEQSYVPTMGTEESEPQKTTHEEQECKTPVKQAHDRVKETHPVTSQRMHHALVDVPPAHSVPQIFSPPHQKSLEVKAKLNELDELKQYLLDEHDRLVQKQARIEAEHKQKLLENEKNRIKVLEEEWAKKEVERNTIVHDTQKEYLKLERQLRASLTELEAKKRQFDTEKAEHERKCQSERNEIDLLRKQLYVERQNAESLDKQRTMTLKKQIASLNAQLSASEKKNKRLEAEFVEFQEQQCNITKAKLREELFSLRGTIQALEKEKKFMSEAHNTTKLKLTAMQKQLDNLVKLLEVEKIKSQTKALDELENMKLSCTAKEEKAVLAYEGEELRDIKSQLEQIRQVAAMRKNHRLCIPEGHFDDSKPRVKVKSRSRTKNLHKLEDKQAFESDLSGDEDPATTSTGQKTKALIQRLRQERAFLLSCGQYDRNSELVKELDRLLHVTIESGRSKTSS</sequence>
<keyword evidence="1" id="KW-0175">Coiled coil</keyword>
<reference evidence="4" key="1">
    <citation type="journal article" date="2011" name="PLoS Biol.">
        <title>Gene gain and loss during evolution of obligate parasitism in the white rust pathogen of Arabidopsis thaliana.</title>
        <authorList>
            <person name="Kemen E."/>
            <person name="Gardiner A."/>
            <person name="Schultz-Larsen T."/>
            <person name="Kemen A.C."/>
            <person name="Balmuth A.L."/>
            <person name="Robert-Seilaniantz A."/>
            <person name="Bailey K."/>
            <person name="Holub E."/>
            <person name="Studholme D.J."/>
            <person name="Maclean D."/>
            <person name="Jones J.D."/>
        </authorList>
    </citation>
    <scope>NUCLEOTIDE SEQUENCE</scope>
</reference>
<accession>F0WM89</accession>
<dbReference type="PANTHER" id="PTHR21574">
    <property type="entry name" value="CENTROSOMAL PROTEIN OF 120 KDA"/>
    <property type="match status" value="1"/>
</dbReference>
<feature type="coiled-coil region" evidence="1">
    <location>
        <begin position="893"/>
        <end position="1060"/>
    </location>
</feature>
<dbReference type="InterPro" id="IPR022136">
    <property type="entry name" value="DUF3668"/>
</dbReference>
<feature type="compositionally biased region" description="Basic residues" evidence="2">
    <location>
        <begin position="1162"/>
        <end position="1174"/>
    </location>
</feature>
<dbReference type="InterPro" id="IPR039893">
    <property type="entry name" value="CEP120-like"/>
</dbReference>